<accession>A0A4Z2J009</accession>
<gene>
    <name evidence="1" type="ORF">EYF80_006625</name>
</gene>
<dbReference type="EMBL" id="SRLO01000035">
    <property type="protein sequence ID" value="TNN83018.1"/>
    <property type="molecule type" value="Genomic_DNA"/>
</dbReference>
<name>A0A4Z2J009_9TELE</name>
<sequence length="104" mass="11247">MIRGQIVLLFLDSQDGKPTDSGSGHLDLRSAIHGRSVDELPQRPLQFVYLLLLNKVLETVELLQDGGGVASAGDAAQKFFVAVTDSSLCVPQDQKHPISSQTLF</sequence>
<dbReference type="AlphaFoldDB" id="A0A4Z2J009"/>
<comment type="caution">
    <text evidence="1">The sequence shown here is derived from an EMBL/GenBank/DDBJ whole genome shotgun (WGS) entry which is preliminary data.</text>
</comment>
<organism evidence="1 2">
    <name type="scientific">Liparis tanakae</name>
    <name type="common">Tanaka's snailfish</name>
    <dbReference type="NCBI Taxonomy" id="230148"/>
    <lineage>
        <taxon>Eukaryota</taxon>
        <taxon>Metazoa</taxon>
        <taxon>Chordata</taxon>
        <taxon>Craniata</taxon>
        <taxon>Vertebrata</taxon>
        <taxon>Euteleostomi</taxon>
        <taxon>Actinopterygii</taxon>
        <taxon>Neopterygii</taxon>
        <taxon>Teleostei</taxon>
        <taxon>Neoteleostei</taxon>
        <taxon>Acanthomorphata</taxon>
        <taxon>Eupercaria</taxon>
        <taxon>Perciformes</taxon>
        <taxon>Cottioidei</taxon>
        <taxon>Cottales</taxon>
        <taxon>Liparidae</taxon>
        <taxon>Liparis</taxon>
    </lineage>
</organism>
<dbReference type="Proteomes" id="UP000314294">
    <property type="component" value="Unassembled WGS sequence"/>
</dbReference>
<evidence type="ECO:0000313" key="1">
    <source>
        <dbReference type="EMBL" id="TNN83018.1"/>
    </source>
</evidence>
<protein>
    <submittedName>
        <fullName evidence="1">Uncharacterized protein</fullName>
    </submittedName>
</protein>
<evidence type="ECO:0000313" key="2">
    <source>
        <dbReference type="Proteomes" id="UP000314294"/>
    </source>
</evidence>
<proteinExistence type="predicted"/>
<reference evidence="1 2" key="1">
    <citation type="submission" date="2019-03" db="EMBL/GenBank/DDBJ databases">
        <title>First draft genome of Liparis tanakae, snailfish: a comprehensive survey of snailfish specific genes.</title>
        <authorList>
            <person name="Kim W."/>
            <person name="Song I."/>
            <person name="Jeong J.-H."/>
            <person name="Kim D."/>
            <person name="Kim S."/>
            <person name="Ryu S."/>
            <person name="Song J.Y."/>
            <person name="Lee S.K."/>
        </authorList>
    </citation>
    <scope>NUCLEOTIDE SEQUENCE [LARGE SCALE GENOMIC DNA]</scope>
    <source>
        <tissue evidence="1">Muscle</tissue>
    </source>
</reference>
<keyword evidence="2" id="KW-1185">Reference proteome</keyword>